<dbReference type="PANTHER" id="PTHR34985:SF1">
    <property type="entry name" value="SLR0554 PROTEIN"/>
    <property type="match status" value="1"/>
</dbReference>
<feature type="domain" description="Primase C-terminal 2" evidence="2">
    <location>
        <begin position="231"/>
        <end position="308"/>
    </location>
</feature>
<dbReference type="InterPro" id="IPR007936">
    <property type="entry name" value="VapE-like_dom"/>
</dbReference>
<sequence length="765" mass="87656">MQPSIPSLQPVLPVAVPQVFPDKNMAEQFLDAIDKNGEHHFRLIKQGQNPIRITSLDKCLSLNQQGYDAFFVVNRLKQNAKDQTTENIDGVRALFIDMDRQISDLGTLIKSMAIKPSIIINSSPQKYHFYFFVEQWPLDQFKAVQRHLAKKFHADPTVSDLPRVMRLAGSIHWKNKPYLSKLIGEIGDEDYSYDDICEAFSFSYEQVLQRNKSGNSEAEISDGSEWQIEYIRELLTHIESRDQTYEQWRNIAFALKSYFPNELQIAGKLFHEFSQRDSARYNERECQNQIDNADPNGGITIGTLRQMAVSDGADIGEIERKHRPVIDIFPPVPDSNCVKTKTDKLFGFPFVNSKGKPTPVIENLEYIIDQLGYQVRYNLIKKEVEIFIPDSKFSIDNNTNCSLTTLESEAIKFGWTNSAKIRDQAVVIADKNPFNPVLKFIKSKPWDGKNRLDSFYESVVSKSDPKLKQILMFRWAIQAVTLAIKENEAAQGILVFTGAQGIGKTRWFNSLVPKELGLTKDGALLQPSDKDSITQVVSYWLVELGEIDATFRKSDIAQLKSFITKSEDEVRVPYAKSASKWKRRTVFFASVNDSRFLTDDTGNRRFWTIDIETIKVDHEIDMQQLWAQFYNLVCQGERHYLDEQELSLLNSQNKEFTQIDPVLEIATNKLNWQSDQKFWSWKTSTQIAQLLNLDASKKAEINKMLNAIKQLLSDNGVTEGDSFKRTKHHRLYLCPPIQTNFHAVDVDREDSKANIAHLVTGMTTG</sequence>
<evidence type="ECO:0000259" key="2">
    <source>
        <dbReference type="Pfam" id="PF08707"/>
    </source>
</evidence>
<feature type="domain" description="RepB-like DNA primase" evidence="3">
    <location>
        <begin position="60"/>
        <end position="169"/>
    </location>
</feature>
<dbReference type="EMBL" id="JAVRHX010000001">
    <property type="protein sequence ID" value="MDT0594546.1"/>
    <property type="molecule type" value="Genomic_DNA"/>
</dbReference>
<dbReference type="Proteomes" id="UP001253545">
    <property type="component" value="Unassembled WGS sequence"/>
</dbReference>
<name>A0ABU2ZQ50_9ALTE</name>
<dbReference type="Pfam" id="PF16793">
    <property type="entry name" value="RepB_primase"/>
    <property type="match status" value="1"/>
</dbReference>
<protein>
    <submittedName>
        <fullName evidence="4">VapE family protein</fullName>
    </submittedName>
</protein>
<evidence type="ECO:0000259" key="1">
    <source>
        <dbReference type="Pfam" id="PF05272"/>
    </source>
</evidence>
<dbReference type="Pfam" id="PF08707">
    <property type="entry name" value="PriCT_2"/>
    <property type="match status" value="1"/>
</dbReference>
<dbReference type="Pfam" id="PF05272">
    <property type="entry name" value="VapE-like_dom"/>
    <property type="match status" value="1"/>
</dbReference>
<proteinExistence type="predicted"/>
<dbReference type="InterPro" id="IPR039459">
    <property type="entry name" value="RepB-like_DNA_primase_dom"/>
</dbReference>
<dbReference type="Gene3D" id="3.30.70.1790">
    <property type="entry name" value="RepB DNA-primase, N-terminal domain"/>
    <property type="match status" value="1"/>
</dbReference>
<gene>
    <name evidence="4" type="ORF">RM552_06795</name>
</gene>
<evidence type="ECO:0000259" key="3">
    <source>
        <dbReference type="Pfam" id="PF16793"/>
    </source>
</evidence>
<dbReference type="RefSeq" id="WP_311368013.1">
    <property type="nucleotide sequence ID" value="NZ_JAVRHX010000001.1"/>
</dbReference>
<dbReference type="InterPro" id="IPR014819">
    <property type="entry name" value="PriCT_2"/>
</dbReference>
<organism evidence="4 5">
    <name type="scientific">Glaciecola petra</name>
    <dbReference type="NCBI Taxonomy" id="3075602"/>
    <lineage>
        <taxon>Bacteria</taxon>
        <taxon>Pseudomonadati</taxon>
        <taxon>Pseudomonadota</taxon>
        <taxon>Gammaproteobacteria</taxon>
        <taxon>Alteromonadales</taxon>
        <taxon>Alteromonadaceae</taxon>
        <taxon>Glaciecola</taxon>
    </lineage>
</organism>
<evidence type="ECO:0000313" key="4">
    <source>
        <dbReference type="EMBL" id="MDT0594546.1"/>
    </source>
</evidence>
<feature type="domain" description="Virulence-associated protein E-like" evidence="1">
    <location>
        <begin position="442"/>
        <end position="657"/>
    </location>
</feature>
<reference evidence="4 5" key="1">
    <citation type="submission" date="2023-09" db="EMBL/GenBank/DDBJ databases">
        <authorList>
            <person name="Rey-Velasco X."/>
        </authorList>
    </citation>
    <scope>NUCLEOTIDE SEQUENCE [LARGE SCALE GENOMIC DNA]</scope>
    <source>
        <strain evidence="4 5">P117</strain>
    </source>
</reference>
<accession>A0ABU2ZQ50</accession>
<dbReference type="PANTHER" id="PTHR34985">
    <property type="entry name" value="SLR0554 PROTEIN"/>
    <property type="match status" value="1"/>
</dbReference>
<evidence type="ECO:0000313" key="5">
    <source>
        <dbReference type="Proteomes" id="UP001253545"/>
    </source>
</evidence>
<comment type="caution">
    <text evidence="4">The sequence shown here is derived from an EMBL/GenBank/DDBJ whole genome shotgun (WGS) entry which is preliminary data.</text>
</comment>
<keyword evidence="5" id="KW-1185">Reference proteome</keyword>